<evidence type="ECO:0000259" key="15">
    <source>
        <dbReference type="PROSITE" id="PS50234"/>
    </source>
</evidence>
<dbReference type="InterPro" id="IPR047087">
    <property type="entry name" value="KU70_core_dom"/>
</dbReference>
<dbReference type="Pfam" id="PF03731">
    <property type="entry name" value="Ku_N"/>
    <property type="match status" value="1"/>
</dbReference>
<dbReference type="GO" id="GO:0004386">
    <property type="term" value="F:helicase activity"/>
    <property type="evidence" value="ECO:0007669"/>
    <property type="project" value="UniProtKB-KW"/>
</dbReference>
<reference evidence="16" key="1">
    <citation type="submission" date="2020-12" db="EMBL/GenBank/DDBJ databases">
        <title>Metabolic potential, ecology and presence of endohyphal bacteria is reflected in genomic diversity of Mucoromycotina.</title>
        <authorList>
            <person name="Muszewska A."/>
            <person name="Okrasinska A."/>
            <person name="Steczkiewicz K."/>
            <person name="Drgas O."/>
            <person name="Orlowska M."/>
            <person name="Perlinska-Lenart U."/>
            <person name="Aleksandrzak-Piekarczyk T."/>
            <person name="Szatraj K."/>
            <person name="Zielenkiewicz U."/>
            <person name="Pilsyk S."/>
            <person name="Malc E."/>
            <person name="Mieczkowski P."/>
            <person name="Kruszewska J.S."/>
            <person name="Biernat P."/>
            <person name="Pawlowska J."/>
        </authorList>
    </citation>
    <scope>NUCLEOTIDE SEQUENCE</scope>
    <source>
        <strain evidence="16">CBS 226.32</strain>
    </source>
</reference>
<dbReference type="InterPro" id="IPR016194">
    <property type="entry name" value="SPOC-like_C_dom_sf"/>
</dbReference>
<evidence type="ECO:0000256" key="10">
    <source>
        <dbReference type="ARBA" id="ARBA00023125"/>
    </source>
</evidence>
<dbReference type="Gene3D" id="3.40.50.410">
    <property type="entry name" value="von Willebrand factor, type A domain"/>
    <property type="match status" value="1"/>
</dbReference>
<accession>A0A8H7QVU1</accession>
<feature type="region of interest" description="Disordered" evidence="14">
    <location>
        <begin position="567"/>
        <end position="593"/>
    </location>
</feature>
<dbReference type="GO" id="GO:0043564">
    <property type="term" value="C:Ku70:Ku80 complex"/>
    <property type="evidence" value="ECO:0007669"/>
    <property type="project" value="InterPro"/>
</dbReference>
<dbReference type="PROSITE" id="PS50234">
    <property type="entry name" value="VWFA"/>
    <property type="match status" value="1"/>
</dbReference>
<dbReference type="GO" id="GO:0005524">
    <property type="term" value="F:ATP binding"/>
    <property type="evidence" value="ECO:0007669"/>
    <property type="project" value="UniProtKB-KW"/>
</dbReference>
<dbReference type="InterPro" id="IPR036465">
    <property type="entry name" value="vWFA_dom_sf"/>
</dbReference>
<dbReference type="EMBL" id="JAEPRC010000343">
    <property type="protein sequence ID" value="KAG2199676.1"/>
    <property type="molecule type" value="Genomic_DNA"/>
</dbReference>
<evidence type="ECO:0000313" key="17">
    <source>
        <dbReference type="Proteomes" id="UP000650833"/>
    </source>
</evidence>
<keyword evidence="9" id="KW-0158">Chromosome</keyword>
<evidence type="ECO:0000256" key="12">
    <source>
        <dbReference type="ARBA" id="ARBA00023204"/>
    </source>
</evidence>
<dbReference type="GO" id="GO:0000723">
    <property type="term" value="P:telomere maintenance"/>
    <property type="evidence" value="ECO:0007669"/>
    <property type="project" value="InterPro"/>
</dbReference>
<dbReference type="InterPro" id="IPR027388">
    <property type="entry name" value="Ku70_bridge/pillars_dom_sf"/>
</dbReference>
<keyword evidence="8" id="KW-0067">ATP-binding</keyword>
<evidence type="ECO:0000256" key="8">
    <source>
        <dbReference type="ARBA" id="ARBA00022840"/>
    </source>
</evidence>
<dbReference type="Gene3D" id="2.40.290.10">
    <property type="match status" value="1"/>
</dbReference>
<dbReference type="GO" id="GO:0042162">
    <property type="term" value="F:telomeric DNA binding"/>
    <property type="evidence" value="ECO:0007669"/>
    <property type="project" value="InterPro"/>
</dbReference>
<evidence type="ECO:0000256" key="5">
    <source>
        <dbReference type="ARBA" id="ARBA00022763"/>
    </source>
</evidence>
<dbReference type="PANTHER" id="PTHR12604:SF2">
    <property type="entry name" value="X-RAY REPAIR CROSS-COMPLEMENTING PROTEIN 6"/>
    <property type="match status" value="1"/>
</dbReference>
<dbReference type="SMART" id="SM00559">
    <property type="entry name" value="Ku78"/>
    <property type="match status" value="1"/>
</dbReference>
<dbReference type="Pfam" id="PF02735">
    <property type="entry name" value="Ku"/>
    <property type="match status" value="1"/>
</dbReference>
<dbReference type="GO" id="GO:0006310">
    <property type="term" value="P:DNA recombination"/>
    <property type="evidence" value="ECO:0007669"/>
    <property type="project" value="UniProtKB-KW"/>
</dbReference>
<dbReference type="NCBIfam" id="TIGR00578">
    <property type="entry name" value="ku70"/>
    <property type="match status" value="1"/>
</dbReference>
<keyword evidence="17" id="KW-1185">Reference proteome</keyword>
<proteinExistence type="inferred from homology"/>
<dbReference type="GO" id="GO:0016787">
    <property type="term" value="F:hydrolase activity"/>
    <property type="evidence" value="ECO:0007669"/>
    <property type="project" value="UniProtKB-KW"/>
</dbReference>
<dbReference type="InterPro" id="IPR006165">
    <property type="entry name" value="Ku70"/>
</dbReference>
<evidence type="ECO:0000256" key="1">
    <source>
        <dbReference type="ARBA" id="ARBA00004123"/>
    </source>
</evidence>
<dbReference type="CDD" id="cd00788">
    <property type="entry name" value="KU70"/>
    <property type="match status" value="1"/>
</dbReference>
<dbReference type="AlphaFoldDB" id="A0A8H7QVU1"/>
<keyword evidence="4" id="KW-0547">Nucleotide-binding</keyword>
<keyword evidence="11" id="KW-0233">DNA recombination</keyword>
<dbReference type="InterPro" id="IPR005161">
    <property type="entry name" value="Ku_N"/>
</dbReference>
<dbReference type="GO" id="GO:0003690">
    <property type="term" value="F:double-stranded DNA binding"/>
    <property type="evidence" value="ECO:0007669"/>
    <property type="project" value="TreeGrafter"/>
</dbReference>
<dbReference type="PANTHER" id="PTHR12604">
    <property type="entry name" value="KU AUTOANTIGEN DNA HELICASE"/>
    <property type="match status" value="1"/>
</dbReference>
<dbReference type="InterPro" id="IPR006164">
    <property type="entry name" value="DNA_bd_Ku70/Ku80"/>
</dbReference>
<sequence>MSFDYNNNVSFGDEDEEEFTTKSEEFNLKELTIYALDCRPSMMEADENEDTPLLVALKSIRSKAIDRINTRPNDQVGIILFGTTEKNNMQEKDHIYILQQLDLIDAPRIKELDLLINNVNLVKDRYGLSDATFPFSDLLWVCSDIFASANIKQSIKRIIIITNNDDPTGGNANYRKTAIQRAKDLKESGNEIVLFGLDQANHSFDRFVFYKDIVQFPEFEDDQEEKDEFNERILSSTGNLKDLFEKIKTFQTSTRSEFRLPFEIGPNLTIGIRGYNMVLEQKVGNPKYYFAEGEQTQEVKSVTRWKCVDTNELLTPIDIKKSYPYGGEDVVFSDDDIAQIQTINKPGLLILGFRDAILLKSYYQVAHPYFIYPDESQYKESKSAFFLLLNAMYKKEKMAICSFVRRINTIPRLVALLPQPEKLDKLGNQIDPPGFQLIILPYADEIRQVPPHTEPRGFQAGADAMKPIIKKLKMEEGYNPIYFHNPCKYIFTYGKYVEYVSNLVIDLVNHKNMIQKAALDIDPEVPIDNSVPNYHFIESELSDEIEVFKNIVGLDTLSKEDILDNQAQSQTRKKANATNEPAAYDGDNRQPAKKTKDLTIAEHWENGSLEKVTNPSLKEFLISVNIHPKKLKKDLIDQVDGYLKVKTESTT</sequence>
<dbReference type="SUPFAM" id="SSF100939">
    <property type="entry name" value="SPOC domain-like"/>
    <property type="match status" value="1"/>
</dbReference>
<gene>
    <name evidence="16" type="ORF">INT46_006301</name>
</gene>
<keyword evidence="12" id="KW-0234">DNA repair</keyword>
<evidence type="ECO:0000256" key="9">
    <source>
        <dbReference type="ARBA" id="ARBA00022895"/>
    </source>
</evidence>
<keyword evidence="5" id="KW-0227">DNA damage</keyword>
<evidence type="ECO:0000256" key="7">
    <source>
        <dbReference type="ARBA" id="ARBA00022806"/>
    </source>
</evidence>
<protein>
    <recommendedName>
        <fullName evidence="15">VWFA domain-containing protein</fullName>
    </recommendedName>
</protein>
<dbReference type="FunFam" id="2.40.290.10:FF:000001">
    <property type="entry name" value="X-ray repair cross complementing 6"/>
    <property type="match status" value="1"/>
</dbReference>
<feature type="domain" description="VWFA" evidence="15">
    <location>
        <begin position="31"/>
        <end position="247"/>
    </location>
</feature>
<evidence type="ECO:0000313" key="16">
    <source>
        <dbReference type="EMBL" id="KAG2199676.1"/>
    </source>
</evidence>
<keyword evidence="7" id="KW-0347">Helicase</keyword>
<comment type="caution">
    <text evidence="16">The sequence shown here is derived from an EMBL/GenBank/DDBJ whole genome shotgun (WGS) entry which is preliminary data.</text>
</comment>
<dbReference type="SUPFAM" id="SSF53300">
    <property type="entry name" value="vWA-like"/>
    <property type="match status" value="1"/>
</dbReference>
<comment type="subcellular location">
    <subcellularLocation>
        <location evidence="2">Chromosome</location>
        <location evidence="2">Telomere</location>
    </subcellularLocation>
    <subcellularLocation>
        <location evidence="1">Nucleus</location>
    </subcellularLocation>
</comment>
<dbReference type="Gene3D" id="1.10.1600.10">
    <property type="match status" value="1"/>
</dbReference>
<dbReference type="InterPro" id="IPR002035">
    <property type="entry name" value="VWF_A"/>
</dbReference>
<keyword evidence="10" id="KW-0238">DNA-binding</keyword>
<keyword evidence="9" id="KW-0779">Telomere</keyword>
<dbReference type="GO" id="GO:0000781">
    <property type="term" value="C:chromosome, telomeric region"/>
    <property type="evidence" value="ECO:0007669"/>
    <property type="project" value="UniProtKB-SubCell"/>
</dbReference>
<evidence type="ECO:0000256" key="4">
    <source>
        <dbReference type="ARBA" id="ARBA00022741"/>
    </source>
</evidence>
<evidence type="ECO:0000256" key="11">
    <source>
        <dbReference type="ARBA" id="ARBA00023172"/>
    </source>
</evidence>
<organism evidence="16 17">
    <name type="scientific">Mucor plumbeus</name>
    <dbReference type="NCBI Taxonomy" id="97098"/>
    <lineage>
        <taxon>Eukaryota</taxon>
        <taxon>Fungi</taxon>
        <taxon>Fungi incertae sedis</taxon>
        <taxon>Mucoromycota</taxon>
        <taxon>Mucoromycotina</taxon>
        <taxon>Mucoromycetes</taxon>
        <taxon>Mucorales</taxon>
        <taxon>Mucorineae</taxon>
        <taxon>Mucoraceae</taxon>
        <taxon>Mucor</taxon>
    </lineage>
</organism>
<evidence type="ECO:0000256" key="14">
    <source>
        <dbReference type="SAM" id="MobiDB-lite"/>
    </source>
</evidence>
<keyword evidence="6" id="KW-0378">Hydrolase</keyword>
<dbReference type="GO" id="GO:0006303">
    <property type="term" value="P:double-strand break repair via nonhomologous end joining"/>
    <property type="evidence" value="ECO:0007669"/>
    <property type="project" value="InterPro"/>
</dbReference>
<evidence type="ECO:0000256" key="2">
    <source>
        <dbReference type="ARBA" id="ARBA00004574"/>
    </source>
</evidence>
<dbReference type="OrthoDB" id="3249161at2759"/>
<evidence type="ECO:0000256" key="6">
    <source>
        <dbReference type="ARBA" id="ARBA00022801"/>
    </source>
</evidence>
<dbReference type="PIRSF" id="PIRSF003033">
    <property type="entry name" value="Ku70"/>
    <property type="match status" value="1"/>
</dbReference>
<dbReference type="Gene3D" id="4.10.970.10">
    <property type="entry name" value="Ku70, bridge and pillars"/>
    <property type="match status" value="1"/>
</dbReference>
<name>A0A8H7QVU1_9FUNG</name>
<evidence type="ECO:0000256" key="3">
    <source>
        <dbReference type="ARBA" id="ARBA00005240"/>
    </source>
</evidence>
<dbReference type="Proteomes" id="UP000650833">
    <property type="component" value="Unassembled WGS sequence"/>
</dbReference>
<dbReference type="GO" id="GO:0003684">
    <property type="term" value="F:damaged DNA binding"/>
    <property type="evidence" value="ECO:0007669"/>
    <property type="project" value="InterPro"/>
</dbReference>
<keyword evidence="13" id="KW-0539">Nucleus</keyword>
<comment type="similarity">
    <text evidence="3">Belongs to the ku70 family.</text>
</comment>
<evidence type="ECO:0000256" key="13">
    <source>
        <dbReference type="ARBA" id="ARBA00023242"/>
    </source>
</evidence>